<evidence type="ECO:0000256" key="6">
    <source>
        <dbReference type="ARBA" id="ARBA00022989"/>
    </source>
</evidence>
<comment type="caution">
    <text evidence="9">The sequence shown here is derived from an EMBL/GenBank/DDBJ whole genome shotgun (WGS) entry which is preliminary data.</text>
</comment>
<evidence type="ECO:0000256" key="1">
    <source>
        <dbReference type="ARBA" id="ARBA00004651"/>
    </source>
</evidence>
<dbReference type="CDD" id="cd23110">
    <property type="entry name" value="GRP"/>
    <property type="match status" value="1"/>
</dbReference>
<dbReference type="EMBL" id="JAHLFT010000097">
    <property type="protein sequence ID" value="MBU3828974.1"/>
    <property type="molecule type" value="Genomic_DNA"/>
</dbReference>
<proteinExistence type="inferred from homology"/>
<evidence type="ECO:0000256" key="8">
    <source>
        <dbReference type="SAM" id="Phobius"/>
    </source>
</evidence>
<evidence type="ECO:0000256" key="7">
    <source>
        <dbReference type="ARBA" id="ARBA00023136"/>
    </source>
</evidence>
<comment type="similarity">
    <text evidence="2">Belongs to the GRP transporter (TC 2.A.7.5) family.</text>
</comment>
<keyword evidence="4 9" id="KW-0762">Sugar transport</keyword>
<keyword evidence="3" id="KW-0813">Transport</keyword>
<dbReference type="PANTHER" id="PTHR16119:SF17">
    <property type="entry name" value="TRANSMEMBRANE PROTEIN 144"/>
    <property type="match status" value="1"/>
</dbReference>
<dbReference type="Pfam" id="PF06800">
    <property type="entry name" value="Sugar_transport"/>
    <property type="match status" value="1"/>
</dbReference>
<accession>A0A9E2KT62</accession>
<dbReference type="PANTHER" id="PTHR16119">
    <property type="entry name" value="TRANSMEMBRANE PROTEIN 144"/>
    <property type="match status" value="1"/>
</dbReference>
<feature type="transmembrane region" description="Helical" evidence="8">
    <location>
        <begin position="119"/>
        <end position="139"/>
    </location>
</feature>
<dbReference type="Proteomes" id="UP000823844">
    <property type="component" value="Unassembled WGS sequence"/>
</dbReference>
<feature type="transmembrane region" description="Helical" evidence="8">
    <location>
        <begin position="151"/>
        <end position="169"/>
    </location>
</feature>
<gene>
    <name evidence="9" type="ORF">H9806_07640</name>
</gene>
<keyword evidence="7 8" id="KW-0472">Membrane</keyword>
<feature type="transmembrane region" description="Helical" evidence="8">
    <location>
        <begin position="181"/>
        <end position="198"/>
    </location>
</feature>
<evidence type="ECO:0000256" key="5">
    <source>
        <dbReference type="ARBA" id="ARBA00022692"/>
    </source>
</evidence>
<dbReference type="AlphaFoldDB" id="A0A9E2KT62"/>
<name>A0A9E2KT62_9LACO</name>
<keyword evidence="5 8" id="KW-0812">Transmembrane</keyword>
<feature type="transmembrane region" description="Helical" evidence="8">
    <location>
        <begin position="58"/>
        <end position="79"/>
    </location>
</feature>
<evidence type="ECO:0000313" key="10">
    <source>
        <dbReference type="Proteomes" id="UP000823844"/>
    </source>
</evidence>
<feature type="transmembrane region" description="Helical" evidence="8">
    <location>
        <begin position="210"/>
        <end position="229"/>
    </location>
</feature>
<sequence>MTLSGVLLALAPALGWGLQALCMQLVGGKFTQKVTGMVFTVLLVGIIVAFIKPPHITSSLIIGSILCGVFWSVGMILQVKSYDLVGVSMTMPISTGEQLFGTALVGAIFLHEWTDPTQWVLGIAALIIIIIGITMTAYHENKGPAGTNVKKGMIILLISSIGFIGYASFPAAFHLNGWDVILPQAIAMFVTTLILVATQHDKEMFATPTWKNMLTGAFFEVGNLGILFSNAINGVAVGFTFSQLNVVISTLGGLWILHESKTSKEKKFIIAGLILVVAGAIMIGITKR</sequence>
<keyword evidence="6 8" id="KW-1133">Transmembrane helix</keyword>
<comment type="subcellular location">
    <subcellularLocation>
        <location evidence="1">Cell membrane</location>
        <topology evidence="1">Multi-pass membrane protein</topology>
    </subcellularLocation>
</comment>
<feature type="transmembrane region" description="Helical" evidence="8">
    <location>
        <begin position="268"/>
        <end position="286"/>
    </location>
</feature>
<protein>
    <submittedName>
        <fullName evidence="9">GRP family sugar transporter</fullName>
    </submittedName>
</protein>
<dbReference type="GO" id="GO:0005886">
    <property type="term" value="C:plasma membrane"/>
    <property type="evidence" value="ECO:0007669"/>
    <property type="project" value="UniProtKB-SubCell"/>
</dbReference>
<reference evidence="9" key="2">
    <citation type="submission" date="2021-04" db="EMBL/GenBank/DDBJ databases">
        <authorList>
            <person name="Gilroy R."/>
        </authorList>
    </citation>
    <scope>NUCLEOTIDE SEQUENCE</scope>
    <source>
        <strain evidence="9">F6-686</strain>
    </source>
</reference>
<dbReference type="InterPro" id="IPR037185">
    <property type="entry name" value="EmrE-like"/>
</dbReference>
<evidence type="ECO:0000313" key="9">
    <source>
        <dbReference type="EMBL" id="MBU3828974.1"/>
    </source>
</evidence>
<organism evidence="9 10">
    <name type="scientific">Candidatus Lactobacillus pullistercoris</name>
    <dbReference type="NCBI Taxonomy" id="2838636"/>
    <lineage>
        <taxon>Bacteria</taxon>
        <taxon>Bacillati</taxon>
        <taxon>Bacillota</taxon>
        <taxon>Bacilli</taxon>
        <taxon>Lactobacillales</taxon>
        <taxon>Lactobacillaceae</taxon>
        <taxon>Lactobacillus</taxon>
    </lineage>
</organism>
<dbReference type="InterPro" id="IPR010651">
    <property type="entry name" value="Sugar_transport"/>
</dbReference>
<dbReference type="SUPFAM" id="SSF103481">
    <property type="entry name" value="Multidrug resistance efflux transporter EmrE"/>
    <property type="match status" value="1"/>
</dbReference>
<evidence type="ECO:0000256" key="2">
    <source>
        <dbReference type="ARBA" id="ARBA00006117"/>
    </source>
</evidence>
<reference evidence="9" key="1">
    <citation type="journal article" date="2021" name="PeerJ">
        <title>Extensive microbial diversity within the chicken gut microbiome revealed by metagenomics and culture.</title>
        <authorList>
            <person name="Gilroy R."/>
            <person name="Ravi A."/>
            <person name="Getino M."/>
            <person name="Pursley I."/>
            <person name="Horton D.L."/>
            <person name="Alikhan N.F."/>
            <person name="Baker D."/>
            <person name="Gharbi K."/>
            <person name="Hall N."/>
            <person name="Watson M."/>
            <person name="Adriaenssens E.M."/>
            <person name="Foster-Nyarko E."/>
            <person name="Jarju S."/>
            <person name="Secka A."/>
            <person name="Antonio M."/>
            <person name="Oren A."/>
            <person name="Chaudhuri R.R."/>
            <person name="La Ragione R."/>
            <person name="Hildebrand F."/>
            <person name="Pallen M.J."/>
        </authorList>
    </citation>
    <scope>NUCLEOTIDE SEQUENCE</scope>
    <source>
        <strain evidence="9">F6-686</strain>
    </source>
</reference>
<dbReference type="GO" id="GO:0015144">
    <property type="term" value="F:carbohydrate transmembrane transporter activity"/>
    <property type="evidence" value="ECO:0007669"/>
    <property type="project" value="InterPro"/>
</dbReference>
<evidence type="ECO:0000256" key="4">
    <source>
        <dbReference type="ARBA" id="ARBA00022597"/>
    </source>
</evidence>
<feature type="transmembrane region" description="Helical" evidence="8">
    <location>
        <begin position="30"/>
        <end position="51"/>
    </location>
</feature>
<evidence type="ECO:0000256" key="3">
    <source>
        <dbReference type="ARBA" id="ARBA00022448"/>
    </source>
</evidence>